<dbReference type="PANTHER" id="PTHR34219:SF6">
    <property type="entry name" value="BLR3280 PROTEIN"/>
    <property type="match status" value="1"/>
</dbReference>
<dbReference type="RefSeq" id="WP_187736581.1">
    <property type="nucleotide sequence ID" value="NZ_CP060790.1"/>
</dbReference>
<feature type="transmembrane region" description="Helical" evidence="1">
    <location>
        <begin position="221"/>
        <end position="245"/>
    </location>
</feature>
<dbReference type="EMBL" id="CP060790">
    <property type="protein sequence ID" value="QNP59598.1"/>
    <property type="molecule type" value="Genomic_DNA"/>
</dbReference>
<keyword evidence="1" id="KW-0472">Membrane</keyword>
<dbReference type="PANTHER" id="PTHR34219">
    <property type="entry name" value="IRON-REGULATED INNER MEMBRANE PROTEIN-RELATED"/>
    <property type="match status" value="1"/>
</dbReference>
<evidence type="ECO:0000313" key="2">
    <source>
        <dbReference type="EMBL" id="QNP59598.1"/>
    </source>
</evidence>
<dbReference type="KEGG" id="amon:H9L24_00810"/>
<name>A0A7H0HGD2_9BURK</name>
<gene>
    <name evidence="2" type="ORF">H9L24_00810</name>
</gene>
<feature type="transmembrane region" description="Helical" evidence="1">
    <location>
        <begin position="475"/>
        <end position="499"/>
    </location>
</feature>
<dbReference type="InterPro" id="IPR005625">
    <property type="entry name" value="PepSY-ass_TM"/>
</dbReference>
<evidence type="ECO:0000256" key="1">
    <source>
        <dbReference type="SAM" id="Phobius"/>
    </source>
</evidence>
<feature type="transmembrane region" description="Helical" evidence="1">
    <location>
        <begin position="257"/>
        <end position="278"/>
    </location>
</feature>
<dbReference type="AlphaFoldDB" id="A0A7H0HGD2"/>
<keyword evidence="1" id="KW-1133">Transmembrane helix</keyword>
<dbReference type="Pfam" id="PF03929">
    <property type="entry name" value="PepSY_TM"/>
    <property type="match status" value="1"/>
</dbReference>
<dbReference type="Proteomes" id="UP000516057">
    <property type="component" value="Chromosome"/>
</dbReference>
<keyword evidence="1" id="KW-0812">Transmembrane</keyword>
<evidence type="ECO:0000313" key="3">
    <source>
        <dbReference type="Proteomes" id="UP000516057"/>
    </source>
</evidence>
<protein>
    <submittedName>
        <fullName evidence="2">PepSY domain-containing protein</fullName>
    </submittedName>
</protein>
<accession>A0A7H0HGD2</accession>
<proteinExistence type="predicted"/>
<reference evidence="2 3" key="1">
    <citation type="submission" date="2020-08" db="EMBL/GenBank/DDBJ databases">
        <title>Genome sequence of Acidovorax monticola KACC 19171T.</title>
        <authorList>
            <person name="Hyun D.-W."/>
            <person name="Bae J.-W."/>
        </authorList>
    </citation>
    <scope>NUCLEOTIDE SEQUENCE [LARGE SCALE GENOMIC DNA]</scope>
    <source>
        <strain evidence="2 3">KACC 19171</strain>
    </source>
</reference>
<organism evidence="2 3">
    <name type="scientific">Paenacidovorax monticola</name>
    <dbReference type="NCBI Taxonomy" id="1926868"/>
    <lineage>
        <taxon>Bacteria</taxon>
        <taxon>Pseudomonadati</taxon>
        <taxon>Pseudomonadota</taxon>
        <taxon>Betaproteobacteria</taxon>
        <taxon>Burkholderiales</taxon>
        <taxon>Comamonadaceae</taxon>
        <taxon>Paenacidovorax</taxon>
    </lineage>
</organism>
<feature type="transmembrane region" description="Helical" evidence="1">
    <location>
        <begin position="12"/>
        <end position="33"/>
    </location>
</feature>
<keyword evidence="3" id="KW-1185">Reference proteome</keyword>
<sequence length="520" mass="56283">MKKTLIFLHKWLGVALALFFLMWFASGVVLYFVPFPGLTQAERLAALPPLRLGEGCCLAAGDAARRAGLRPVAGGEARLGMLGDLPVWRLQASAQAGSGEGTGQAPARWHALDARSGALLAPLSMAQAIAVAEAFSGRRATGAEWVERDQWTVPQGLDAHRPLAKVALDGGDGLELYVSPGAAEVVRDTRRAERFWNWLGAVPHWIYPTVLRQFPKAWHQVVVWLSIPGVLLAATGLVLGVWQLFLNRRRWIPYRKFWLRWHHIAGLVAAVFTLTWMFSGLLSMNPFGVFGAAAAAAPVRAQWAGGPAAAVRAPGEAVALAEARGLQALELDLLRAADQAWYRVRGRDAQGALSQWLVRADGPEATVARALPDALVQERLRALRPGAGAPAVEKLEAYDDLYYGRRADGSAAFTRPLPVWRARWAGDGVAVYADPASGRIVLYADAGTAWQRVLYHGLHSLDFAPLRERPMLRTALVVGLSLLGLALCVTSCVLAWRVLAPGRARRASRAHAPTRGRLGA</sequence>